<dbReference type="Proteomes" id="UP001259832">
    <property type="component" value="Unassembled WGS sequence"/>
</dbReference>
<evidence type="ECO:0000313" key="2">
    <source>
        <dbReference type="EMBL" id="KAK1946706.1"/>
    </source>
</evidence>
<feature type="compositionally biased region" description="Basic and acidic residues" evidence="1">
    <location>
        <begin position="405"/>
        <end position="416"/>
    </location>
</feature>
<evidence type="ECO:0000256" key="1">
    <source>
        <dbReference type="SAM" id="MobiDB-lite"/>
    </source>
</evidence>
<gene>
    <name evidence="2" type="ORF">P3T76_002258</name>
</gene>
<protein>
    <submittedName>
        <fullName evidence="2">Uncharacterized protein</fullName>
    </submittedName>
</protein>
<evidence type="ECO:0000313" key="3">
    <source>
        <dbReference type="Proteomes" id="UP001259832"/>
    </source>
</evidence>
<dbReference type="EMBL" id="JASMQC010000003">
    <property type="protein sequence ID" value="KAK1946706.1"/>
    <property type="molecule type" value="Genomic_DNA"/>
</dbReference>
<keyword evidence="3" id="KW-1185">Reference proteome</keyword>
<organism evidence="2 3">
    <name type="scientific">Phytophthora citrophthora</name>
    <dbReference type="NCBI Taxonomy" id="4793"/>
    <lineage>
        <taxon>Eukaryota</taxon>
        <taxon>Sar</taxon>
        <taxon>Stramenopiles</taxon>
        <taxon>Oomycota</taxon>
        <taxon>Peronosporomycetes</taxon>
        <taxon>Peronosporales</taxon>
        <taxon>Peronosporaceae</taxon>
        <taxon>Phytophthora</taxon>
    </lineage>
</organism>
<feature type="compositionally biased region" description="Acidic residues" evidence="1">
    <location>
        <begin position="417"/>
        <end position="426"/>
    </location>
</feature>
<name>A0AAD9GY44_9STRA</name>
<accession>A0AAD9GY44</accession>
<comment type="caution">
    <text evidence="2">The sequence shown here is derived from an EMBL/GenBank/DDBJ whole genome shotgun (WGS) entry which is preliminary data.</text>
</comment>
<dbReference type="AlphaFoldDB" id="A0AAD9GY44"/>
<sequence length="499" mass="56342">MSSNRYVLVDLDGLNRDVREYMQTRKNEFSTEELAEQWPLDPVKLTRFLSVSDGMRSLLGGICNGLMDEDVEAFRAAGWDLQAKGRLRDLLYRLLTGDEDGEANMMILLGAELTESMLKYVRKYLEAGWRVQIYTFRSKGRKEVERLRSESPDMFHGVFLDRFVNFLLKDGENLELLAPQTTAKVTSSAETARCNGRYVFMNADAITQIYGKKFYKKVPGATKTGDIRLNFGALTTLACGGDKTDVKRQVAICGAANEYAMKQLQRRGWTMDKQKAAGTVMGSLLQKLEELASSASSGALKTLVLLIGSEAQSLQDREKWDRVIIALLKKNWCIEVLFWHRSVSRKFGSARKAYPNQITLVTLANDLLYLSEKARAAKKLSNITASASAAAPQRPGSSSVSATEKTTEDEKDKEEENTKEDEDEEEKMTLDEYIRRQYLRRAGTRPIVPHTVQPSRYSKFQQDQIQLIPLRTERSEARSFGALQSTETKDICNSFCILS</sequence>
<proteinExistence type="predicted"/>
<reference evidence="2" key="1">
    <citation type="submission" date="2023-08" db="EMBL/GenBank/DDBJ databases">
        <title>Reference Genome Resource for the Citrus Pathogen Phytophthora citrophthora.</title>
        <authorList>
            <person name="Moller H."/>
            <person name="Coetzee B."/>
            <person name="Rose L.J."/>
            <person name="Van Niekerk J.M."/>
        </authorList>
    </citation>
    <scope>NUCLEOTIDE SEQUENCE</scope>
    <source>
        <strain evidence="2">STE-U-9442</strain>
    </source>
</reference>
<feature type="region of interest" description="Disordered" evidence="1">
    <location>
        <begin position="385"/>
        <end position="429"/>
    </location>
</feature>